<organism evidence="1 2">
    <name type="scientific">Methylomarinum roseum</name>
    <dbReference type="NCBI Taxonomy" id="3067653"/>
    <lineage>
        <taxon>Bacteria</taxon>
        <taxon>Pseudomonadati</taxon>
        <taxon>Pseudomonadota</taxon>
        <taxon>Gammaproteobacteria</taxon>
        <taxon>Methylococcales</taxon>
        <taxon>Methylococcaceae</taxon>
        <taxon>Methylomarinum</taxon>
    </lineage>
</organism>
<evidence type="ECO:0000313" key="2">
    <source>
        <dbReference type="Proteomes" id="UP001225378"/>
    </source>
</evidence>
<dbReference type="RefSeq" id="WP_305908198.1">
    <property type="nucleotide sequence ID" value="NZ_CP157743.1"/>
</dbReference>
<gene>
    <name evidence="1" type="primary">csx16</name>
    <name evidence="1" type="ORF">Q9L42_011830</name>
</gene>
<dbReference type="AlphaFoldDB" id="A0AAU7NQ06"/>
<dbReference type="InterPro" id="IPR013443">
    <property type="entry name" value="CRISPR-assoc_prot_Csx16"/>
</dbReference>
<reference evidence="1 2" key="1">
    <citation type="journal article" date="2024" name="Microbiology">
        <title>Methylomarinum rosea sp. nov., a novel halophilic methanotrophic bacterium from the hypersaline Lake Elton.</title>
        <authorList>
            <person name="Suleimanov R.Z."/>
            <person name="Oshkin I.Y."/>
            <person name="Danilova O.V."/>
            <person name="Suzina N.E."/>
            <person name="Dedysh S.N."/>
        </authorList>
    </citation>
    <scope>NUCLEOTIDE SEQUENCE [LARGE SCALE GENOMIC DNA]</scope>
    <source>
        <strain evidence="1 2">Ch1-1</strain>
    </source>
</reference>
<dbReference type="Proteomes" id="UP001225378">
    <property type="component" value="Chromosome"/>
</dbReference>
<dbReference type="EMBL" id="CP157743">
    <property type="protein sequence ID" value="XBS19060.1"/>
    <property type="molecule type" value="Genomic_DNA"/>
</dbReference>
<keyword evidence="2" id="KW-1185">Reference proteome</keyword>
<protein>
    <submittedName>
        <fullName evidence="1">CRISPR-associated protein Csx16</fullName>
    </submittedName>
</protein>
<name>A0AAU7NQ06_9GAMM</name>
<evidence type="ECO:0000313" key="1">
    <source>
        <dbReference type="EMBL" id="XBS19060.1"/>
    </source>
</evidence>
<accession>A0AAU7NQ06</accession>
<dbReference type="KEGG" id="mech:Q9L42_011830"/>
<dbReference type="NCBIfam" id="TIGR02620">
    <property type="entry name" value="cas_VVA1548"/>
    <property type="match status" value="1"/>
</dbReference>
<sequence length="98" mass="11384">MTTYFISRHPGAIQWAQEQGICVDKQLAHLDIDEIRSGDVVIGSLPVNLVAELTLKNARYLHLTLDLPTEWRGLELNIEQMRQCHARLEEYRVDRIEE</sequence>
<dbReference type="Pfam" id="PF09652">
    <property type="entry name" value="Cas_VVA1548"/>
    <property type="match status" value="1"/>
</dbReference>
<proteinExistence type="predicted"/>